<feature type="transmembrane region" description="Helical" evidence="6">
    <location>
        <begin position="237"/>
        <end position="256"/>
    </location>
</feature>
<keyword evidence="4 6" id="KW-1133">Transmembrane helix</keyword>
<keyword evidence="9" id="KW-1185">Reference proteome</keyword>
<dbReference type="Pfam" id="PF00892">
    <property type="entry name" value="EamA"/>
    <property type="match status" value="2"/>
</dbReference>
<feature type="domain" description="EamA" evidence="7">
    <location>
        <begin position="140"/>
        <end position="278"/>
    </location>
</feature>
<feature type="transmembrane region" description="Helical" evidence="6">
    <location>
        <begin position="201"/>
        <end position="225"/>
    </location>
</feature>
<dbReference type="GO" id="GO:0016020">
    <property type="term" value="C:membrane"/>
    <property type="evidence" value="ECO:0007669"/>
    <property type="project" value="UniProtKB-SubCell"/>
</dbReference>
<dbReference type="InterPro" id="IPR050638">
    <property type="entry name" value="AA-Vitamin_Transporters"/>
</dbReference>
<evidence type="ECO:0000256" key="4">
    <source>
        <dbReference type="ARBA" id="ARBA00022989"/>
    </source>
</evidence>
<evidence type="ECO:0000313" key="8">
    <source>
        <dbReference type="EMBL" id="TBT92100.1"/>
    </source>
</evidence>
<dbReference type="EMBL" id="SDMR01000024">
    <property type="protein sequence ID" value="TBT92100.1"/>
    <property type="molecule type" value="Genomic_DNA"/>
</dbReference>
<dbReference type="OrthoDB" id="9812521at2"/>
<evidence type="ECO:0000313" key="9">
    <source>
        <dbReference type="Proteomes" id="UP000291933"/>
    </source>
</evidence>
<evidence type="ECO:0000256" key="6">
    <source>
        <dbReference type="SAM" id="Phobius"/>
    </source>
</evidence>
<evidence type="ECO:0000256" key="2">
    <source>
        <dbReference type="ARBA" id="ARBA00007362"/>
    </source>
</evidence>
<feature type="transmembrane region" description="Helical" evidence="6">
    <location>
        <begin position="7"/>
        <end position="27"/>
    </location>
</feature>
<evidence type="ECO:0000256" key="1">
    <source>
        <dbReference type="ARBA" id="ARBA00004141"/>
    </source>
</evidence>
<feature type="transmembrane region" description="Helical" evidence="6">
    <location>
        <begin position="262"/>
        <end position="282"/>
    </location>
</feature>
<feature type="transmembrane region" description="Helical" evidence="6">
    <location>
        <begin position="57"/>
        <end position="79"/>
    </location>
</feature>
<dbReference type="AlphaFoldDB" id="A0A4Q9KJ65"/>
<dbReference type="InterPro" id="IPR000620">
    <property type="entry name" value="EamA_dom"/>
</dbReference>
<comment type="subcellular location">
    <subcellularLocation>
        <location evidence="1">Membrane</location>
        <topology evidence="1">Multi-pass membrane protein</topology>
    </subcellularLocation>
</comment>
<feature type="transmembrane region" description="Helical" evidence="6">
    <location>
        <begin position="85"/>
        <end position="107"/>
    </location>
</feature>
<evidence type="ECO:0000259" key="7">
    <source>
        <dbReference type="Pfam" id="PF00892"/>
    </source>
</evidence>
<feature type="transmembrane region" description="Helical" evidence="6">
    <location>
        <begin position="114"/>
        <end position="133"/>
    </location>
</feature>
<keyword evidence="5 6" id="KW-0472">Membrane</keyword>
<dbReference type="RefSeq" id="WP_131173116.1">
    <property type="nucleotide sequence ID" value="NZ_FXTL01000023.1"/>
</dbReference>
<accession>A0A4Q9KJ65</accession>
<organism evidence="8 9">
    <name type="scientific">Propioniciclava tarda</name>
    <dbReference type="NCBI Taxonomy" id="433330"/>
    <lineage>
        <taxon>Bacteria</taxon>
        <taxon>Bacillati</taxon>
        <taxon>Actinomycetota</taxon>
        <taxon>Actinomycetes</taxon>
        <taxon>Propionibacteriales</taxon>
        <taxon>Propionibacteriaceae</taxon>
        <taxon>Propioniciclava</taxon>
    </lineage>
</organism>
<proteinExistence type="inferred from homology"/>
<evidence type="ECO:0000256" key="5">
    <source>
        <dbReference type="ARBA" id="ARBA00023136"/>
    </source>
</evidence>
<dbReference type="SUPFAM" id="SSF103481">
    <property type="entry name" value="Multidrug resistance efflux transporter EmrE"/>
    <property type="match status" value="2"/>
</dbReference>
<feature type="transmembrane region" description="Helical" evidence="6">
    <location>
        <begin position="170"/>
        <end position="189"/>
    </location>
</feature>
<protein>
    <submittedName>
        <fullName evidence="8">EamA family transporter</fullName>
    </submittedName>
</protein>
<sequence>MAPRHILLALAVVAIWGLNFVVIHVGLASVPPILFATIRFTVILPMLLVVKRPAVPWSQLAAVGLLMSAGQFGLLYTAMGVGLPAGLASLVLQAQVLFTVGLAMVALRERPRTLQLVGVGVGVLGLSIVAIGRQAATPLLGLLLALAAAFSWAAGNIAARRIKGASGLGVTVWGSLFVPLPLFVLSLLLEGPAAIGTAVTHFPLSAGLSTLYTAALSTLFCYAVWNMLLARYPAAEVAPFTLLVPVIGIVAAGVLLGERPNAAEAIGGVVLLAGVGIAVLPWRRLLARRPTS</sequence>
<dbReference type="InterPro" id="IPR037185">
    <property type="entry name" value="EmrE-like"/>
</dbReference>
<feature type="domain" description="EamA" evidence="7">
    <location>
        <begin position="6"/>
        <end position="129"/>
    </location>
</feature>
<dbReference type="PANTHER" id="PTHR32322">
    <property type="entry name" value="INNER MEMBRANE TRANSPORTER"/>
    <property type="match status" value="1"/>
</dbReference>
<name>A0A4Q9KJ65_PROTD</name>
<keyword evidence="3 6" id="KW-0812">Transmembrane</keyword>
<comment type="similarity">
    <text evidence="2">Belongs to the EamA transporter family.</text>
</comment>
<comment type="caution">
    <text evidence="8">The sequence shown here is derived from an EMBL/GenBank/DDBJ whole genome shotgun (WGS) entry which is preliminary data.</text>
</comment>
<reference evidence="8 9" key="1">
    <citation type="submission" date="2019-01" db="EMBL/GenBank/DDBJ databases">
        <title>Lactibacter flavus gen. nov., sp. nov., a novel bacterium of the family Propionibacteriaceae isolated from raw milk and dairy products.</title>
        <authorList>
            <person name="Huptas C."/>
            <person name="Wenning M."/>
            <person name="Breitenwieser F."/>
            <person name="Doll E."/>
            <person name="Von Neubeck M."/>
            <person name="Busse H.-J."/>
            <person name="Scherer S."/>
        </authorList>
    </citation>
    <scope>NUCLEOTIDE SEQUENCE [LARGE SCALE GENOMIC DNA]</scope>
    <source>
        <strain evidence="8 9">DSM 22130</strain>
    </source>
</reference>
<dbReference type="Proteomes" id="UP000291933">
    <property type="component" value="Unassembled WGS sequence"/>
</dbReference>
<evidence type="ECO:0000256" key="3">
    <source>
        <dbReference type="ARBA" id="ARBA00022692"/>
    </source>
</evidence>
<feature type="transmembrane region" description="Helical" evidence="6">
    <location>
        <begin position="33"/>
        <end position="50"/>
    </location>
</feature>
<dbReference type="PANTHER" id="PTHR32322:SF9">
    <property type="entry name" value="AMINO-ACID METABOLITE EFFLUX PUMP-RELATED"/>
    <property type="match status" value="1"/>
</dbReference>
<feature type="transmembrane region" description="Helical" evidence="6">
    <location>
        <begin position="139"/>
        <end position="158"/>
    </location>
</feature>
<gene>
    <name evidence="8" type="ORF">ET996_13655</name>
</gene>